<dbReference type="EMBL" id="AXZF01000019">
    <property type="protein sequence ID" value="ERT69535.1"/>
    <property type="molecule type" value="Genomic_DNA"/>
</dbReference>
<evidence type="ECO:0000313" key="2">
    <source>
        <dbReference type="Proteomes" id="UP000017081"/>
    </source>
</evidence>
<evidence type="ECO:0000313" key="1">
    <source>
        <dbReference type="EMBL" id="ERT69535.1"/>
    </source>
</evidence>
<dbReference type="STRING" id="1319815.HMPREF0202_00563"/>
<dbReference type="HOGENOM" id="CLU_3133749_0_0_0"/>
<reference evidence="1 2" key="1">
    <citation type="submission" date="2013-08" db="EMBL/GenBank/DDBJ databases">
        <authorList>
            <person name="Weinstock G."/>
            <person name="Sodergren E."/>
            <person name="Wylie T."/>
            <person name="Fulton L."/>
            <person name="Fulton R."/>
            <person name="Fronick C."/>
            <person name="O'Laughlin M."/>
            <person name="Godfrey J."/>
            <person name="Miner T."/>
            <person name="Herter B."/>
            <person name="Appelbaum E."/>
            <person name="Cordes M."/>
            <person name="Lek S."/>
            <person name="Wollam A."/>
            <person name="Pepin K.H."/>
            <person name="Palsikar V.B."/>
            <person name="Mitreva M."/>
            <person name="Wilson R.K."/>
        </authorList>
    </citation>
    <scope>NUCLEOTIDE SEQUENCE [LARGE SCALE GENOMIC DNA]</scope>
    <source>
        <strain evidence="1 2">ATCC BAA-474</strain>
    </source>
</reference>
<keyword evidence="2" id="KW-1185">Reference proteome</keyword>
<gene>
    <name evidence="1" type="ORF">HMPREF0202_00563</name>
</gene>
<comment type="caution">
    <text evidence="1">The sequence shown here is derived from an EMBL/GenBank/DDBJ whole genome shotgun (WGS) entry which is preliminary data.</text>
</comment>
<organism evidence="1 2">
    <name type="scientific">Cetobacterium somerae ATCC BAA-474</name>
    <dbReference type="NCBI Taxonomy" id="1319815"/>
    <lineage>
        <taxon>Bacteria</taxon>
        <taxon>Fusobacteriati</taxon>
        <taxon>Fusobacteriota</taxon>
        <taxon>Fusobacteriia</taxon>
        <taxon>Fusobacteriales</taxon>
        <taxon>Fusobacteriaceae</taxon>
        <taxon>Cetobacterium</taxon>
    </lineage>
</organism>
<proteinExistence type="predicted"/>
<dbReference type="Proteomes" id="UP000017081">
    <property type="component" value="Unassembled WGS sequence"/>
</dbReference>
<accession>U7VDB3</accession>
<sequence>MSKRYNKEKSVIKINNLPVLKEPCKRGSFNFFNKGNVIKLEKNILGGMR</sequence>
<protein>
    <submittedName>
        <fullName evidence="1">Uncharacterized protein</fullName>
    </submittedName>
</protein>
<name>U7VDB3_9FUSO</name>
<dbReference type="AlphaFoldDB" id="U7VDB3"/>